<dbReference type="OrthoDB" id="1939710at2759"/>
<feature type="region of interest" description="Disordered" evidence="1">
    <location>
        <begin position="226"/>
        <end position="253"/>
    </location>
</feature>
<evidence type="ECO:0000313" key="2">
    <source>
        <dbReference type="EMBL" id="KAG8073069.1"/>
    </source>
</evidence>
<dbReference type="EMBL" id="JAAALK010000283">
    <property type="protein sequence ID" value="KAG8073068.1"/>
    <property type="molecule type" value="Genomic_DNA"/>
</dbReference>
<dbReference type="Proteomes" id="UP000729402">
    <property type="component" value="Unassembled WGS sequence"/>
</dbReference>
<dbReference type="EMBL" id="JAAALK010000283">
    <property type="protein sequence ID" value="KAG8073069.1"/>
    <property type="molecule type" value="Genomic_DNA"/>
</dbReference>
<dbReference type="AlphaFoldDB" id="A0A8J5W3G3"/>
<reference evidence="2" key="2">
    <citation type="submission" date="2021-02" db="EMBL/GenBank/DDBJ databases">
        <authorList>
            <person name="Kimball J.A."/>
            <person name="Haas M.W."/>
            <person name="Macchietto M."/>
            <person name="Kono T."/>
            <person name="Duquette J."/>
            <person name="Shao M."/>
        </authorList>
    </citation>
    <scope>NUCLEOTIDE SEQUENCE</scope>
    <source>
        <tissue evidence="2">Fresh leaf tissue</tissue>
    </source>
</reference>
<feature type="region of interest" description="Disordered" evidence="1">
    <location>
        <begin position="691"/>
        <end position="725"/>
    </location>
</feature>
<dbReference type="InterPro" id="IPR021916">
    <property type="entry name" value="DUF3527"/>
</dbReference>
<dbReference type="Pfam" id="PF12043">
    <property type="entry name" value="DUF3527"/>
    <property type="match status" value="1"/>
</dbReference>
<sequence>MVKSSAMAQDVGFKCGASENLQSPCHKIAENGSPDVDMEELCLERIPNFHCKSLPTTTPRQKTTTQDDIVGKRGSMYHSSSEITTIKIKKLQEGRRKKIDSTLDGDAFLSFEIVGSSSRPSTTGSYLFSHQNRRSEANSCVETCKIHQVEASWDFLDLSFRELPDDNCKLAQPHMDCTLLKNDAGDGFLEILLEEEEIMKAPCRNAAAHLIGGGGETSKGIEANGLQNKTRNSTSNLPETMSTKVSISDGDGACPSQTECVRRGIDNGPRVRSNPFKKILDPIIKSKSLRSPSLMEDSNSVTMPVDRKNRVSHKLLLGDFSRTEQSQSINCQPNGEMRHMTATLSPAHLQAVLKLDSKNGVPVFEFCVEGPEECISARSWKTGNELNWIYTFHSGGKRSIAAGRTSKDGRWCSPPIVGQMQVSSYLCSQVGNDGILKNSITTEFVLYDIAHARRSFAVEEKNPCTKTTQSTLCSVIDKSVSGDFPHRINLADHQNSARNKSNVSTSCPWSEEDLYPHLEVAAITIQIPFSRSKSKECKNGLSPGTIKMVTPNGPHGLPSDNEASPSPLLDRCRYGGGCDCGGWDMACPIAIIGNAYANNWANSVSKEGGHPMELFMLGGKEVLPALSMKANDKGQMLVHFHARLSALQALSACISVLHCSKASKAVSIEKGKHKLYSSSLKMFLEEEMSQLNEAEDRRKTKKRSEKAGRSIVLELDPPFSPMGRV</sequence>
<dbReference type="PANTHER" id="PTHR31390:SF0">
    <property type="entry name" value="DOMAIN PROTEIN, PUTATIVE (DUF3527)-RELATED"/>
    <property type="match status" value="1"/>
</dbReference>
<keyword evidence="3" id="KW-1185">Reference proteome</keyword>
<accession>A0A8J5W3G3</accession>
<reference evidence="2" key="1">
    <citation type="journal article" date="2021" name="bioRxiv">
        <title>Whole Genome Assembly and Annotation of Northern Wild Rice, Zizania palustris L., Supports a Whole Genome Duplication in the Zizania Genus.</title>
        <authorList>
            <person name="Haas M."/>
            <person name="Kono T."/>
            <person name="Macchietto M."/>
            <person name="Millas R."/>
            <person name="McGilp L."/>
            <person name="Shao M."/>
            <person name="Duquette J."/>
            <person name="Hirsch C.N."/>
            <person name="Kimball J."/>
        </authorList>
    </citation>
    <scope>NUCLEOTIDE SEQUENCE</scope>
    <source>
        <tissue evidence="2">Fresh leaf tissue</tissue>
    </source>
</reference>
<feature type="compositionally biased region" description="Polar residues" evidence="1">
    <location>
        <begin position="226"/>
        <end position="246"/>
    </location>
</feature>
<evidence type="ECO:0000256" key="1">
    <source>
        <dbReference type="SAM" id="MobiDB-lite"/>
    </source>
</evidence>
<comment type="caution">
    <text evidence="2">The sequence shown here is derived from an EMBL/GenBank/DDBJ whole genome shotgun (WGS) entry which is preliminary data.</text>
</comment>
<gene>
    <name evidence="2" type="ORF">GUJ93_ZPchr0006g43704</name>
</gene>
<evidence type="ECO:0000313" key="3">
    <source>
        <dbReference type="Proteomes" id="UP000729402"/>
    </source>
</evidence>
<proteinExistence type="predicted"/>
<organism evidence="2 3">
    <name type="scientific">Zizania palustris</name>
    <name type="common">Northern wild rice</name>
    <dbReference type="NCBI Taxonomy" id="103762"/>
    <lineage>
        <taxon>Eukaryota</taxon>
        <taxon>Viridiplantae</taxon>
        <taxon>Streptophyta</taxon>
        <taxon>Embryophyta</taxon>
        <taxon>Tracheophyta</taxon>
        <taxon>Spermatophyta</taxon>
        <taxon>Magnoliopsida</taxon>
        <taxon>Liliopsida</taxon>
        <taxon>Poales</taxon>
        <taxon>Poaceae</taxon>
        <taxon>BOP clade</taxon>
        <taxon>Oryzoideae</taxon>
        <taxon>Oryzeae</taxon>
        <taxon>Zizaniinae</taxon>
        <taxon>Zizania</taxon>
    </lineage>
</organism>
<name>A0A8J5W3G3_ZIZPA</name>
<protein>
    <submittedName>
        <fullName evidence="2">Uncharacterized protein</fullName>
    </submittedName>
</protein>
<dbReference type="EMBL" id="JAAALK010000283">
    <property type="protein sequence ID" value="KAG8073067.1"/>
    <property type="molecule type" value="Genomic_DNA"/>
</dbReference>
<dbReference type="PANTHER" id="PTHR31390">
    <property type="entry name" value="EXPRESSED PROTEIN"/>
    <property type="match status" value="1"/>
</dbReference>